<gene>
    <name evidence="1" type="ORF">DCS45_20130</name>
</gene>
<accession>A0A348WHZ8</accession>
<comment type="caution">
    <text evidence="1">The sequence shown here is derived from an EMBL/GenBank/DDBJ whole genome shotgun (WGS) entry which is preliminary data.</text>
</comment>
<dbReference type="Proteomes" id="UP000264719">
    <property type="component" value="Unassembled WGS sequence"/>
</dbReference>
<name>A0A348WHZ8_9RHOB</name>
<proteinExistence type="predicted"/>
<reference evidence="1 2" key="1">
    <citation type="journal article" date="2018" name="Nat. Biotechnol.">
        <title>A standardized bacterial taxonomy based on genome phylogeny substantially revises the tree of life.</title>
        <authorList>
            <person name="Parks D.H."/>
            <person name="Chuvochina M."/>
            <person name="Waite D.W."/>
            <person name="Rinke C."/>
            <person name="Skarshewski A."/>
            <person name="Chaumeil P.A."/>
            <person name="Hugenholtz P."/>
        </authorList>
    </citation>
    <scope>NUCLEOTIDE SEQUENCE [LARGE SCALE GENOMIC DNA]</scope>
    <source>
        <strain evidence="1">UBA9169</strain>
    </source>
</reference>
<dbReference type="AlphaFoldDB" id="A0A348WHZ8"/>
<dbReference type="RefSeq" id="WP_009813459.1">
    <property type="nucleotide sequence ID" value="NZ_CAXAXR010000001.1"/>
</dbReference>
<organism evidence="1 2">
    <name type="scientific">Roseovarius nubinhibens</name>
    <dbReference type="NCBI Taxonomy" id="314263"/>
    <lineage>
        <taxon>Bacteria</taxon>
        <taxon>Pseudomonadati</taxon>
        <taxon>Pseudomonadota</taxon>
        <taxon>Alphaproteobacteria</taxon>
        <taxon>Rhodobacterales</taxon>
        <taxon>Roseobacteraceae</taxon>
        <taxon>Roseovarius</taxon>
    </lineage>
</organism>
<evidence type="ECO:0000313" key="1">
    <source>
        <dbReference type="EMBL" id="HAR54160.1"/>
    </source>
</evidence>
<sequence>MQIEKIQFDQVRYNPETGAFEALVKIHEDGITYSYPTQATAPLTAEYDVVVRRLHDAAARAHSDNLPAMRSRRATTSAEYQTRVAQILASGTLSLPSGSPRIAA</sequence>
<dbReference type="EMBL" id="DMVW01000192">
    <property type="protein sequence ID" value="HAR54160.1"/>
    <property type="molecule type" value="Genomic_DNA"/>
</dbReference>
<evidence type="ECO:0000313" key="2">
    <source>
        <dbReference type="Proteomes" id="UP000264719"/>
    </source>
</evidence>
<evidence type="ECO:0008006" key="3">
    <source>
        <dbReference type="Google" id="ProtNLM"/>
    </source>
</evidence>
<protein>
    <recommendedName>
        <fullName evidence="3">Orotidine 5-phosphate decarboxylase</fullName>
    </recommendedName>
</protein>